<evidence type="ECO:0000256" key="1">
    <source>
        <dbReference type="SAM" id="MobiDB-lite"/>
    </source>
</evidence>
<accession>A0A819ZIU7</accession>
<feature type="compositionally biased region" description="Acidic residues" evidence="1">
    <location>
        <begin position="326"/>
        <end position="345"/>
    </location>
</feature>
<reference evidence="2" key="1">
    <citation type="submission" date="2021-02" db="EMBL/GenBank/DDBJ databases">
        <authorList>
            <person name="Nowell W R."/>
        </authorList>
    </citation>
    <scope>NUCLEOTIDE SEQUENCE</scope>
</reference>
<comment type="caution">
    <text evidence="2">The sequence shown here is derived from an EMBL/GenBank/DDBJ whole genome shotgun (WGS) entry which is preliminary data.</text>
</comment>
<organism evidence="2 3">
    <name type="scientific">Rotaria sordida</name>
    <dbReference type="NCBI Taxonomy" id="392033"/>
    <lineage>
        <taxon>Eukaryota</taxon>
        <taxon>Metazoa</taxon>
        <taxon>Spiralia</taxon>
        <taxon>Gnathifera</taxon>
        <taxon>Rotifera</taxon>
        <taxon>Eurotatoria</taxon>
        <taxon>Bdelloidea</taxon>
        <taxon>Philodinida</taxon>
        <taxon>Philodinidae</taxon>
        <taxon>Rotaria</taxon>
    </lineage>
</organism>
<evidence type="ECO:0000313" key="3">
    <source>
        <dbReference type="Proteomes" id="UP000663874"/>
    </source>
</evidence>
<protein>
    <submittedName>
        <fullName evidence="2">Uncharacterized protein</fullName>
    </submittedName>
</protein>
<proteinExistence type="predicted"/>
<dbReference type="AlphaFoldDB" id="A0A819ZIU7"/>
<sequence length="430" mass="49853">MGENVISIDYLLQLIESQSKFKHNLVKSDICPRDKQNYRSCEKLCAALEYLKEISGSDATVVYINIIRCVIIAFIDTSTTTSDRIYHAWLAVFLCRLWRTWLDLIPKRQLDKRISEMNNISEIAKDKFKQKKTKRNFFITSPSFLCLEINAHNFTYLTLLVVKNQLPIETLNVFLFNSQTCERFFQLTRSITGTFSTCVNFSIQQFLNRQEKISFLNHIKAQTNSSLTTTTFKFSSHHKTQRNSKQSTIQPEKITKQQIEEQVGRAFSDAFNLLVPLGIKQVFTQSIDVTMKQVSEHIYNHLKKSSTKADFLIPTSIDEQNAQSDSDSEGSITEEDEQNDQNEMDIYDDEEDYDGIDEDNDDILTSQTTNNRLPTMKGVRNTINPDLKDSYFLVRIDGKQKYLHKSTAIWYLTDKKYTLSSDRLTRVMAK</sequence>
<name>A0A819ZIU7_9BILA</name>
<dbReference type="EMBL" id="CAJOBE010013359">
    <property type="protein sequence ID" value="CAF4163598.1"/>
    <property type="molecule type" value="Genomic_DNA"/>
</dbReference>
<feature type="region of interest" description="Disordered" evidence="1">
    <location>
        <begin position="317"/>
        <end position="345"/>
    </location>
</feature>
<gene>
    <name evidence="2" type="ORF">FNK824_LOCUS34316</name>
</gene>
<dbReference type="Proteomes" id="UP000663874">
    <property type="component" value="Unassembled WGS sequence"/>
</dbReference>
<evidence type="ECO:0000313" key="2">
    <source>
        <dbReference type="EMBL" id="CAF4163598.1"/>
    </source>
</evidence>